<accession>A0A0F9C210</accession>
<proteinExistence type="predicted"/>
<dbReference type="AlphaFoldDB" id="A0A0F9C210"/>
<reference evidence="1" key="1">
    <citation type="journal article" date="2015" name="Nature">
        <title>Complex archaea that bridge the gap between prokaryotes and eukaryotes.</title>
        <authorList>
            <person name="Spang A."/>
            <person name="Saw J.H."/>
            <person name="Jorgensen S.L."/>
            <person name="Zaremba-Niedzwiedzka K."/>
            <person name="Martijn J."/>
            <person name="Lind A.E."/>
            <person name="van Eijk R."/>
            <person name="Schleper C."/>
            <person name="Guy L."/>
            <person name="Ettema T.J."/>
        </authorList>
    </citation>
    <scope>NUCLEOTIDE SEQUENCE</scope>
</reference>
<comment type="caution">
    <text evidence="1">The sequence shown here is derived from an EMBL/GenBank/DDBJ whole genome shotgun (WGS) entry which is preliminary data.</text>
</comment>
<name>A0A0F9C210_9ZZZZ</name>
<evidence type="ECO:0000313" key="1">
    <source>
        <dbReference type="EMBL" id="KKK90721.1"/>
    </source>
</evidence>
<feature type="non-terminal residue" evidence="1">
    <location>
        <position position="1"/>
    </location>
</feature>
<protein>
    <submittedName>
        <fullName evidence="1">Uncharacterized protein</fullName>
    </submittedName>
</protein>
<dbReference type="EMBL" id="LAZR01048970">
    <property type="protein sequence ID" value="KKK90721.1"/>
    <property type="molecule type" value="Genomic_DNA"/>
</dbReference>
<organism evidence="1">
    <name type="scientific">marine sediment metagenome</name>
    <dbReference type="NCBI Taxonomy" id="412755"/>
    <lineage>
        <taxon>unclassified sequences</taxon>
        <taxon>metagenomes</taxon>
        <taxon>ecological metagenomes</taxon>
    </lineage>
</organism>
<gene>
    <name evidence="1" type="ORF">LCGC14_2720140</name>
</gene>
<sequence length="111" mass="11446">IFIAGRQVARATSRDSATVLGDGVIVLAGEIHSGGSRKNWATVAESGTVIEIRDVPESLARAAVADSDKYLEIEIIGQADIDQDALQAERAGLVARMAEIDSALAAAAVAS</sequence>